<accession>A0ABT4RS91</accession>
<dbReference type="GO" id="GO:0016787">
    <property type="term" value="F:hydrolase activity"/>
    <property type="evidence" value="ECO:0007669"/>
    <property type="project" value="UniProtKB-KW"/>
</dbReference>
<evidence type="ECO:0000313" key="2">
    <source>
        <dbReference type="EMBL" id="MDA0141320.1"/>
    </source>
</evidence>
<name>A0ABT4RS91_9ACTN</name>
<keyword evidence="3" id="KW-1185">Reference proteome</keyword>
<dbReference type="RefSeq" id="WP_202956347.1">
    <property type="nucleotide sequence ID" value="NZ_JAPCID010000054.1"/>
</dbReference>
<feature type="region of interest" description="Disordered" evidence="1">
    <location>
        <begin position="363"/>
        <end position="394"/>
    </location>
</feature>
<dbReference type="InterPro" id="IPR029455">
    <property type="entry name" value="GHL15"/>
</dbReference>
<proteinExistence type="predicted"/>
<organism evidence="2 3">
    <name type="scientific">Solirubrobacter deserti</name>
    <dbReference type="NCBI Taxonomy" id="2282478"/>
    <lineage>
        <taxon>Bacteria</taxon>
        <taxon>Bacillati</taxon>
        <taxon>Actinomycetota</taxon>
        <taxon>Thermoleophilia</taxon>
        <taxon>Solirubrobacterales</taxon>
        <taxon>Solirubrobacteraceae</taxon>
        <taxon>Solirubrobacter</taxon>
    </lineage>
</organism>
<feature type="compositionally biased region" description="Pro residues" evidence="1">
    <location>
        <begin position="321"/>
        <end position="334"/>
    </location>
</feature>
<feature type="region of interest" description="Disordered" evidence="1">
    <location>
        <begin position="321"/>
        <end position="340"/>
    </location>
</feature>
<sequence>MLTCCADAFGATKTVRSKTAPSGAATVTLHAYALEPADVAANPSWQLRDTGNAPLYVNGKPAADFGNAAFRTWWIQRAQAAVAGGNALFIDDVFMERRTYTSGGAQRSPKDPRTGMTMTEGNWQKYLADFMVAVRAALPSTEIVHDVLWYKGNSGNVLRELQAASAVSVEGGFVSTVYSSGGGTYGFQTLAAWAESQQLRGAGVILDHSTSAPAPRLYGLASQLLTDQLGRSAIANDAATAPGAVWAGYSTDLGPAAGNRTQVVAGAWRRDFQKGIVFVNEPYRETRTLTVPEGYRDLDGLQQPSVTLAGGQAAVLVKVPPAPTPTPTPTPTPVAPLEEPAPVAPVPVAPTPPAPTPTPGPITTISTGGNGAAKARTSGTAGARQAGETSVSVRGSATRLSGRVQGAVAGYVRLTVERKRGGKWVVVMRTRGSVKKGGGFYRDIPRLRRGAYRVSGFFEGTGTSKPSRSSAKPFRA</sequence>
<reference evidence="2" key="1">
    <citation type="submission" date="2022-10" db="EMBL/GenBank/DDBJ databases">
        <title>The WGS of Solirubrobacter sp. CPCC 204708.</title>
        <authorList>
            <person name="Jiang Z."/>
        </authorList>
    </citation>
    <scope>NUCLEOTIDE SEQUENCE</scope>
    <source>
        <strain evidence="2">CPCC 204708</strain>
    </source>
</reference>
<protein>
    <submittedName>
        <fullName evidence="2">Glycoside hydrolase family 15 protein</fullName>
    </submittedName>
</protein>
<evidence type="ECO:0000256" key="1">
    <source>
        <dbReference type="SAM" id="MobiDB-lite"/>
    </source>
</evidence>
<keyword evidence="2" id="KW-0378">Hydrolase</keyword>
<evidence type="ECO:0000313" key="3">
    <source>
        <dbReference type="Proteomes" id="UP001147700"/>
    </source>
</evidence>
<gene>
    <name evidence="2" type="ORF">OJ962_27740</name>
</gene>
<comment type="caution">
    <text evidence="2">The sequence shown here is derived from an EMBL/GenBank/DDBJ whole genome shotgun (WGS) entry which is preliminary data.</text>
</comment>
<dbReference type="EMBL" id="JAPCID010000054">
    <property type="protein sequence ID" value="MDA0141320.1"/>
    <property type="molecule type" value="Genomic_DNA"/>
</dbReference>
<dbReference type="Proteomes" id="UP001147700">
    <property type="component" value="Unassembled WGS sequence"/>
</dbReference>
<dbReference type="Pfam" id="PF14885">
    <property type="entry name" value="GHL15"/>
    <property type="match status" value="1"/>
</dbReference>